<dbReference type="Pfam" id="PF04055">
    <property type="entry name" value="Radical_SAM"/>
    <property type="match status" value="1"/>
</dbReference>
<dbReference type="PROSITE" id="PS51918">
    <property type="entry name" value="RADICAL_SAM"/>
    <property type="match status" value="1"/>
</dbReference>
<dbReference type="STRING" id="520762.AN619_23950"/>
<dbReference type="GO" id="GO:0003824">
    <property type="term" value="F:catalytic activity"/>
    <property type="evidence" value="ECO:0007669"/>
    <property type="project" value="InterPro"/>
</dbReference>
<dbReference type="InterPro" id="IPR058240">
    <property type="entry name" value="rSAM_sf"/>
</dbReference>
<dbReference type="GO" id="GO:0005829">
    <property type="term" value="C:cytosol"/>
    <property type="evidence" value="ECO:0007669"/>
    <property type="project" value="TreeGrafter"/>
</dbReference>
<dbReference type="GO" id="GO:0051539">
    <property type="term" value="F:4 iron, 4 sulfur cluster binding"/>
    <property type="evidence" value="ECO:0007669"/>
    <property type="project" value="UniProtKB-KW"/>
</dbReference>
<dbReference type="Gene3D" id="3.80.30.20">
    <property type="entry name" value="tm_1862 like domain"/>
    <property type="match status" value="1"/>
</dbReference>
<comment type="caution">
    <text evidence="8">The sequence shown here is derived from an EMBL/GenBank/DDBJ whole genome shotgun (WGS) entry which is preliminary data.</text>
</comment>
<dbReference type="GO" id="GO:0031419">
    <property type="term" value="F:cobalamin binding"/>
    <property type="evidence" value="ECO:0007669"/>
    <property type="project" value="InterPro"/>
</dbReference>
<dbReference type="CDD" id="cd02068">
    <property type="entry name" value="radical_SAM_B12_BD"/>
    <property type="match status" value="1"/>
</dbReference>
<dbReference type="Proteomes" id="UP000070456">
    <property type="component" value="Unassembled WGS sequence"/>
</dbReference>
<keyword evidence="9" id="KW-1185">Reference proteome</keyword>
<dbReference type="Pfam" id="PF13311">
    <property type="entry name" value="DUF4080"/>
    <property type="match status" value="1"/>
</dbReference>
<dbReference type="CDD" id="cd01335">
    <property type="entry name" value="Radical_SAM"/>
    <property type="match status" value="1"/>
</dbReference>
<keyword evidence="5" id="KW-0411">Iron-sulfur</keyword>
<keyword evidence="3" id="KW-0479">Metal-binding</keyword>
<dbReference type="InterPro" id="IPR007197">
    <property type="entry name" value="rSAM"/>
</dbReference>
<sequence>MAMKTLLTTLHSKYIHASLALQYLKSYCKNEFENMEIREYTVNHDADYILGEIYKGKYDLVCFSCYLWNISETLTIGKNLKKVNPQVTIVLGGPEVSFDAVDLMEQHDFIDYIVIGEGEVTFQELLRYICKGQGKLEDIRGIAYRRDGCVYQTEERELIQELDAIPSPFSEGLEGYENKIIYYESSRGCPHNCKYCLSSTIKGVRFFSLDRVKKDLDLFLKEKVKQVKFVDRTFNAKKSHSLEIMKYIQKRDNGYTNFHFEITADLLDEETLEFLSQVREGLFQFEVGVQTTYDVTMEAIDRRVNFDKLSKTVKKISEFRNIHLHLDLIAGLPYENFQRFRTSFDEVYALKPEKLQLGFLKLLKGSGIRRDEKFHDYIYKDEAPYEVLANRYISYDEMLQLKMMEEMVEIYYNSHGFDYAVAFILCNFYDRPSDFYLDLAHYWEESGYHRTSHGRNELYEILLKFYGHRSFEAKDIFQEILKFDYVRQGKGALPDFFHHGENRDFKNRMHRFLQDQGNIAQYLPQYEGLPVKQILKKVHFESFAYDILKIIQNPRCLSIEREPITLLFDYDLKHKVFAKSKFYKVYL</sequence>
<dbReference type="InterPro" id="IPR034466">
    <property type="entry name" value="Methyltransferase_Class_B"/>
</dbReference>
<dbReference type="InterPro" id="IPR006158">
    <property type="entry name" value="Cobalamin-bd"/>
</dbReference>
<organism evidence="8 9">
    <name type="scientific">Thermotalea metallivorans</name>
    <dbReference type="NCBI Taxonomy" id="520762"/>
    <lineage>
        <taxon>Bacteria</taxon>
        <taxon>Bacillati</taxon>
        <taxon>Bacillota</taxon>
        <taxon>Clostridia</taxon>
        <taxon>Peptostreptococcales</taxon>
        <taxon>Thermotaleaceae</taxon>
        <taxon>Thermotalea</taxon>
    </lineage>
</organism>
<proteinExistence type="predicted"/>
<dbReference type="PANTHER" id="PTHR43409:SF16">
    <property type="entry name" value="SLR0320 PROTEIN"/>
    <property type="match status" value="1"/>
</dbReference>
<keyword evidence="4" id="KW-0408">Iron</keyword>
<dbReference type="InterPro" id="IPR051198">
    <property type="entry name" value="BchE-like"/>
</dbReference>
<dbReference type="AlphaFoldDB" id="A0A140L1I7"/>
<evidence type="ECO:0000259" key="6">
    <source>
        <dbReference type="PROSITE" id="PS51332"/>
    </source>
</evidence>
<feature type="domain" description="B12-binding" evidence="6">
    <location>
        <begin position="3"/>
        <end position="136"/>
    </location>
</feature>
<reference evidence="8 9" key="1">
    <citation type="submission" date="2015-12" db="EMBL/GenBank/DDBJ databases">
        <title>Draft genome sequence of the thermoanaerobe Thermotalea metallivorans, an isolate from the runoff channel of the Great Artesian Basin, Australia.</title>
        <authorList>
            <person name="Patel B.K."/>
        </authorList>
    </citation>
    <scope>NUCLEOTIDE SEQUENCE [LARGE SCALE GENOMIC DNA]</scope>
    <source>
        <strain evidence="8 9">B2-1</strain>
    </source>
</reference>
<evidence type="ECO:0000313" key="9">
    <source>
        <dbReference type="Proteomes" id="UP000070456"/>
    </source>
</evidence>
<protein>
    <submittedName>
        <fullName evidence="8">Uncharacterized protein</fullName>
    </submittedName>
</protein>
<dbReference type="SUPFAM" id="SSF102114">
    <property type="entry name" value="Radical SAM enzymes"/>
    <property type="match status" value="1"/>
</dbReference>
<evidence type="ECO:0000256" key="1">
    <source>
        <dbReference type="ARBA" id="ARBA00001966"/>
    </source>
</evidence>
<dbReference type="SFLD" id="SFLDG01082">
    <property type="entry name" value="B12-binding_domain_containing"/>
    <property type="match status" value="1"/>
</dbReference>
<dbReference type="SFLD" id="SFLDG01123">
    <property type="entry name" value="methyltransferase_(Class_B)"/>
    <property type="match status" value="1"/>
</dbReference>
<keyword evidence="2" id="KW-0949">S-adenosyl-L-methionine</keyword>
<name>A0A140L1I7_9FIRM</name>
<gene>
    <name evidence="8" type="ORF">AN619_23950</name>
</gene>
<dbReference type="PROSITE" id="PS51332">
    <property type="entry name" value="B12_BINDING"/>
    <property type="match status" value="1"/>
</dbReference>
<feature type="domain" description="Radical SAM core" evidence="7">
    <location>
        <begin position="175"/>
        <end position="396"/>
    </location>
</feature>
<dbReference type="InterPro" id="IPR023404">
    <property type="entry name" value="rSAM_horseshoe"/>
</dbReference>
<evidence type="ECO:0000256" key="2">
    <source>
        <dbReference type="ARBA" id="ARBA00022691"/>
    </source>
</evidence>
<dbReference type="InterPro" id="IPR006638">
    <property type="entry name" value="Elp3/MiaA/NifB-like_rSAM"/>
</dbReference>
<evidence type="ECO:0000256" key="4">
    <source>
        <dbReference type="ARBA" id="ARBA00023004"/>
    </source>
</evidence>
<dbReference type="InterPro" id="IPR025288">
    <property type="entry name" value="DUF4080"/>
</dbReference>
<dbReference type="Gene3D" id="3.40.50.280">
    <property type="entry name" value="Cobalamin-binding domain"/>
    <property type="match status" value="1"/>
</dbReference>
<dbReference type="GO" id="GO:0046872">
    <property type="term" value="F:metal ion binding"/>
    <property type="evidence" value="ECO:0007669"/>
    <property type="project" value="UniProtKB-KW"/>
</dbReference>
<dbReference type="EMBL" id="LOEE01000055">
    <property type="protein sequence ID" value="KXG74412.1"/>
    <property type="molecule type" value="Genomic_DNA"/>
</dbReference>
<evidence type="ECO:0000256" key="5">
    <source>
        <dbReference type="ARBA" id="ARBA00023014"/>
    </source>
</evidence>
<evidence type="ECO:0000259" key="7">
    <source>
        <dbReference type="PROSITE" id="PS51918"/>
    </source>
</evidence>
<evidence type="ECO:0000313" key="8">
    <source>
        <dbReference type="EMBL" id="KXG74412.1"/>
    </source>
</evidence>
<dbReference type="SUPFAM" id="SSF52242">
    <property type="entry name" value="Cobalamin (vitamin B12)-binding domain"/>
    <property type="match status" value="1"/>
</dbReference>
<dbReference type="PATRIC" id="fig|520762.4.peg.2639"/>
<dbReference type="PANTHER" id="PTHR43409">
    <property type="entry name" value="ANAEROBIC MAGNESIUM-PROTOPORPHYRIN IX MONOMETHYL ESTER CYCLASE-RELATED"/>
    <property type="match status" value="1"/>
</dbReference>
<dbReference type="SMART" id="SM00729">
    <property type="entry name" value="Elp3"/>
    <property type="match status" value="1"/>
</dbReference>
<dbReference type="InterPro" id="IPR036724">
    <property type="entry name" value="Cobalamin-bd_sf"/>
</dbReference>
<comment type="cofactor">
    <cofactor evidence="1">
        <name>[4Fe-4S] cluster</name>
        <dbReference type="ChEBI" id="CHEBI:49883"/>
    </cofactor>
</comment>
<evidence type="ECO:0000256" key="3">
    <source>
        <dbReference type="ARBA" id="ARBA00022723"/>
    </source>
</evidence>
<dbReference type="Pfam" id="PF02310">
    <property type="entry name" value="B12-binding"/>
    <property type="match status" value="1"/>
</dbReference>
<accession>A0A140L1I7</accession>
<dbReference type="SFLD" id="SFLDS00029">
    <property type="entry name" value="Radical_SAM"/>
    <property type="match status" value="1"/>
</dbReference>